<comment type="caution">
    <text evidence="2">The sequence shown here is derived from an EMBL/GenBank/DDBJ whole genome shotgun (WGS) entry which is preliminary data.</text>
</comment>
<dbReference type="Proteomes" id="UP000666240">
    <property type="component" value="Unassembled WGS sequence"/>
</dbReference>
<protein>
    <submittedName>
        <fullName evidence="2">Uncharacterized protein</fullName>
    </submittedName>
</protein>
<accession>A0A8J7R4P8</accession>
<feature type="signal peptide" evidence="1">
    <location>
        <begin position="1"/>
        <end position="25"/>
    </location>
</feature>
<name>A0A8J7R4P8_9HYPH</name>
<keyword evidence="1" id="KW-0732">Signal</keyword>
<dbReference type="RefSeq" id="WP_209336779.1">
    <property type="nucleotide sequence ID" value="NZ_JAGIYY010000009.1"/>
</dbReference>
<proteinExistence type="predicted"/>
<dbReference type="AlphaFoldDB" id="A0A8J7R4P8"/>
<gene>
    <name evidence="2" type="ORF">J5Y06_19025</name>
</gene>
<keyword evidence="3" id="KW-1185">Reference proteome</keyword>
<evidence type="ECO:0000256" key="1">
    <source>
        <dbReference type="SAM" id="SignalP"/>
    </source>
</evidence>
<evidence type="ECO:0000313" key="2">
    <source>
        <dbReference type="EMBL" id="MBP0440746.1"/>
    </source>
</evidence>
<feature type="chain" id="PRO_5035169103" evidence="1">
    <location>
        <begin position="26"/>
        <end position="104"/>
    </location>
</feature>
<organism evidence="2 3">
    <name type="scientific">Tianweitania sediminis</name>
    <dbReference type="NCBI Taxonomy" id="1502156"/>
    <lineage>
        <taxon>Bacteria</taxon>
        <taxon>Pseudomonadati</taxon>
        <taxon>Pseudomonadota</taxon>
        <taxon>Alphaproteobacteria</taxon>
        <taxon>Hyphomicrobiales</taxon>
        <taxon>Phyllobacteriaceae</taxon>
        <taxon>Tianweitania</taxon>
    </lineage>
</organism>
<reference evidence="2" key="1">
    <citation type="submission" date="2021-03" db="EMBL/GenBank/DDBJ databases">
        <title>Genome sequencing and assembly of Tianweitania sediminis.</title>
        <authorList>
            <person name="Chhetri G."/>
        </authorList>
    </citation>
    <scope>NUCLEOTIDE SEQUENCE</scope>
    <source>
        <strain evidence="2">Z8</strain>
    </source>
</reference>
<sequence length="104" mass="11322">MGTKVTGCRTVIIAGLALISTAAAAAQRPDVTRMSCQQAQRLVAEAGAVVATTGPRTYQRFVSDKRFCDAGEDELHPAYTDTADKRCLVGYTCESWNLYFPDRD</sequence>
<dbReference type="EMBL" id="JAGIYY010000009">
    <property type="protein sequence ID" value="MBP0440746.1"/>
    <property type="molecule type" value="Genomic_DNA"/>
</dbReference>
<evidence type="ECO:0000313" key="3">
    <source>
        <dbReference type="Proteomes" id="UP000666240"/>
    </source>
</evidence>